<dbReference type="Pfam" id="PF25683">
    <property type="entry name" value="URGCP_GTPase"/>
    <property type="match status" value="1"/>
</dbReference>
<feature type="domain" description="VLIG-type G" evidence="10">
    <location>
        <begin position="882"/>
        <end position="1115"/>
    </location>
</feature>
<feature type="domain" description="FHA" evidence="8">
    <location>
        <begin position="44"/>
        <end position="93"/>
    </location>
</feature>
<dbReference type="Pfam" id="PF25496">
    <property type="entry name" value="URGCP"/>
    <property type="match status" value="1"/>
</dbReference>
<dbReference type="OrthoDB" id="1597724at2759"/>
<evidence type="ECO:0000313" key="11">
    <source>
        <dbReference type="EMBL" id="CAG8626278.1"/>
    </source>
</evidence>
<dbReference type="InterPro" id="IPR008984">
    <property type="entry name" value="SMAD_FHA_dom_sf"/>
</dbReference>
<evidence type="ECO:0000259" key="9">
    <source>
        <dbReference type="PROSITE" id="PS50887"/>
    </source>
</evidence>
<proteinExistence type="inferred from homology"/>
<evidence type="ECO:0000256" key="5">
    <source>
        <dbReference type="ARBA" id="ARBA00022741"/>
    </source>
</evidence>
<dbReference type="InterPro" id="IPR029787">
    <property type="entry name" value="Nucleotide_cyclase"/>
</dbReference>
<evidence type="ECO:0000313" key="12">
    <source>
        <dbReference type="Proteomes" id="UP000789759"/>
    </source>
</evidence>
<gene>
    <name evidence="11" type="ORF">CPELLU_LOCUS8169</name>
</gene>
<dbReference type="SUPFAM" id="SSF49879">
    <property type="entry name" value="SMAD/FHA domain"/>
    <property type="match status" value="1"/>
</dbReference>
<dbReference type="Gene3D" id="3.40.50.300">
    <property type="entry name" value="P-loop containing nucleotide triphosphate hydrolases"/>
    <property type="match status" value="1"/>
</dbReference>
<keyword evidence="4" id="KW-0963">Cytoplasm</keyword>
<organism evidence="11 12">
    <name type="scientific">Cetraspora pellucida</name>
    <dbReference type="NCBI Taxonomy" id="1433469"/>
    <lineage>
        <taxon>Eukaryota</taxon>
        <taxon>Fungi</taxon>
        <taxon>Fungi incertae sedis</taxon>
        <taxon>Mucoromycota</taxon>
        <taxon>Glomeromycotina</taxon>
        <taxon>Glomeromycetes</taxon>
        <taxon>Diversisporales</taxon>
        <taxon>Gigasporaceae</taxon>
        <taxon>Cetraspora</taxon>
    </lineage>
</organism>
<keyword evidence="5" id="KW-0547">Nucleotide-binding</keyword>
<dbReference type="PANTHER" id="PTHR22796">
    <property type="entry name" value="URG4-RELATED"/>
    <property type="match status" value="1"/>
</dbReference>
<evidence type="ECO:0000256" key="3">
    <source>
        <dbReference type="ARBA" id="ARBA00006828"/>
    </source>
</evidence>
<protein>
    <submittedName>
        <fullName evidence="11">20515_t:CDS:1</fullName>
    </submittedName>
</protein>
<dbReference type="PROSITE" id="PS51717">
    <property type="entry name" value="G_VLIG"/>
    <property type="match status" value="1"/>
</dbReference>
<dbReference type="Pfam" id="PF00990">
    <property type="entry name" value="GGDEF"/>
    <property type="match status" value="1"/>
</dbReference>
<dbReference type="NCBIfam" id="TIGR00254">
    <property type="entry name" value="GGDEF"/>
    <property type="match status" value="1"/>
</dbReference>
<evidence type="ECO:0000256" key="4">
    <source>
        <dbReference type="ARBA" id="ARBA00022490"/>
    </source>
</evidence>
<comment type="caution">
    <text evidence="11">The sequence shown here is derived from an EMBL/GenBank/DDBJ whole genome shotgun (WGS) entry which is preliminary data.</text>
</comment>
<dbReference type="Gene3D" id="2.60.200.20">
    <property type="match status" value="1"/>
</dbReference>
<dbReference type="Pfam" id="PF00498">
    <property type="entry name" value="FHA"/>
    <property type="match status" value="1"/>
</dbReference>
<evidence type="ECO:0000256" key="7">
    <source>
        <dbReference type="ARBA" id="ARBA00023242"/>
    </source>
</evidence>
<dbReference type="EMBL" id="CAJVQA010005697">
    <property type="protein sequence ID" value="CAG8626278.1"/>
    <property type="molecule type" value="Genomic_DNA"/>
</dbReference>
<dbReference type="GO" id="GO:0005737">
    <property type="term" value="C:cytoplasm"/>
    <property type="evidence" value="ECO:0007669"/>
    <property type="project" value="UniProtKB-SubCell"/>
</dbReference>
<comment type="similarity">
    <text evidence="3">Belongs to the TRAFAC class dynamin-like GTPase superfamily. Very large inducible GTPase (VLIG) family.</text>
</comment>
<dbReference type="InterPro" id="IPR000160">
    <property type="entry name" value="GGDEF_dom"/>
</dbReference>
<dbReference type="SMART" id="SM00240">
    <property type="entry name" value="FHA"/>
    <property type="match status" value="1"/>
</dbReference>
<evidence type="ECO:0000259" key="8">
    <source>
        <dbReference type="PROSITE" id="PS50006"/>
    </source>
</evidence>
<dbReference type="InterPro" id="IPR027417">
    <property type="entry name" value="P-loop_NTPase"/>
</dbReference>
<keyword evidence="6" id="KW-0342">GTP-binding</keyword>
<dbReference type="SMART" id="SM00267">
    <property type="entry name" value="GGDEF"/>
    <property type="match status" value="1"/>
</dbReference>
<evidence type="ECO:0000256" key="1">
    <source>
        <dbReference type="ARBA" id="ARBA00004123"/>
    </source>
</evidence>
<sequence>MDEIISEIKISFKKNNFTTKEEACLKILEGSPRNQHLFLTEGEIILGRKDTNHIVINDQKIDKKHAKIKSYKGKVDIIGIGSKSEIFVNGKQLKFRTLYTLKRNDVIKIGRSTFQYIPAGEYKTYIDPLLMIYNAAYLRKSLENEFKNSQNLCLLYYNLDCFKEINEQYGCEAGDYVLIELSKLIQNKYVRDKHIFARYGGEEFIILFIDTNLKLAYEIAKEIRSFVESYSFIFKEKKLPPITLSIGVTGVNSLVESFKDILNHTEEACRKAKQYAHKILTSTFQPPIPSQIPPLSSKNNKVLKIDKKWYSILGEKLPLIEPKHYFMLSKLIPQPKFSSSKIYGNVAAVLPYIRQKVKMLGVDILKAENFANLINDEDDESSDDESKNESKKLIKMNRLSRFDCLATLFASADSTVVQNIFQIISQFPIAIPLLIPVLDEAEKFKVMLPLYTGPTIKWCISNESIIENHLFEDSFEMIVAVRIGKNPQGKSTILNRLMTSNYMFTSSSEPRADYGSPHMINGSVEFVWLTEKTCGPDLWNNVFKSYYEEGRNEIVLLANLHGDALDYPDQIEFLKQLPSCFLVFLMPGHNEDQKVEFRNLIGSKKAIYIHVNSENSVDDYTIDTNSLMSNETVEDACKMFKDVLYLDHIDFTDLGEFSIGTLKVGETLQLAENIECIESQEIIKFIKEKTCRRTRLEIMQLQKKQGGSDCIQFWERAPELQELMQLFSSIMVLPIRIRRRALAHLEKEIYRLSTVESSKLRNEAVSKRKELNYENILYNDEETINKIREEITEIWEEVDNTSLRIEHFIRELGQMYKIFISDPKKITSDNGPAKENISKLPEYYAELLISGQTIELIDGDSATISEAWFLAVCNCIDKKFPNLRIFVISIIGLQSSGKSTLLNALFSSKFTVSNERCTKGIFMQFLFLEKELSNQLGFDAFILIDTEGLGAPEKMGNSELEKKVQMLATFALRVSNLAIINILEESTRKILQIVTEIIIHLDMSPDIFMVQHVIENNSTNLIDLEQNFYEILQGVLEMSKKDNNKIEARNFERLNKVKDKKLLKLFSPFKSSTTIYSPPSKQYHKDVANLYNSIIDNCKNSQSKKTFSDWFLLVNSYWGAVSRKSSSLEEIEETYDFVELGKQIAKLKGTIDMAFLKHKELIENKVRSIVYKWFSNKDTNVNSRCEKLIKKLNEIPEVKSQNNEKCKEEANQTIINYIISRREFISTKLENMLEGILMRNRFSTFIERNLEKVFSTWKKLPDEKKLDEEANKIWKQLRDRVSAENEDFINEEIDNIVNEEYGTTWTSNFFKNYKYRVIPELSNIDVIRDKRMEQNNISRLKKDINLVVEQMLNNITRFNPRIVRDLKNKTEKKLNDFSTELNVKFNPNFEKNVHVYMLLNFREKMVEIQDKWDKDNTPLGVLDQKKDEYIEIIRLRLQYGHSNMYKGHLTGAYLLRAIHKKAIDAENRDRRDDVLSIPWMKNSETIRLKYFIELAEQVHNGDKHNAVQHFLKPRERIEEWFNICVNNYRRKEKGRKYKETFNTEFDHVYQEICNFKSYDDIKKFVNNYMTQVDDIDYQLNIKDNSIVEKFDLFREAIMKELNAKRNNHYQLEEDLLPILSDDELIKKRLGCTEPCFWCGALCWGERGHDKNSDETKIHHSSHQSGGLDGTRYMSTGKLVVMACHNRPDSTPMHYKSIKKTWGNAKSTDFTDWKFGTHYITDFNEMMCWFFEMLHEDLADVYNFKPADELELRKHGCLENDYYKIISVLRTL</sequence>
<dbReference type="PROSITE" id="PS50006">
    <property type="entry name" value="FHA_DOMAIN"/>
    <property type="match status" value="1"/>
</dbReference>
<dbReference type="Gene3D" id="3.30.70.270">
    <property type="match status" value="1"/>
</dbReference>
<evidence type="ECO:0000259" key="10">
    <source>
        <dbReference type="PROSITE" id="PS51717"/>
    </source>
</evidence>
<dbReference type="CDD" id="cd01949">
    <property type="entry name" value="GGDEF"/>
    <property type="match status" value="1"/>
</dbReference>
<evidence type="ECO:0000256" key="2">
    <source>
        <dbReference type="ARBA" id="ARBA00004496"/>
    </source>
</evidence>
<dbReference type="SUPFAM" id="SSF52540">
    <property type="entry name" value="P-loop containing nucleoside triphosphate hydrolases"/>
    <property type="match status" value="1"/>
</dbReference>
<dbReference type="CDD" id="cd00060">
    <property type="entry name" value="FHA"/>
    <property type="match status" value="1"/>
</dbReference>
<evidence type="ECO:0000256" key="6">
    <source>
        <dbReference type="ARBA" id="ARBA00023134"/>
    </source>
</evidence>
<dbReference type="GO" id="GO:0005525">
    <property type="term" value="F:GTP binding"/>
    <property type="evidence" value="ECO:0007669"/>
    <property type="project" value="UniProtKB-KW"/>
</dbReference>
<feature type="domain" description="GGDEF" evidence="9">
    <location>
        <begin position="150"/>
        <end position="286"/>
    </location>
</feature>
<dbReference type="SUPFAM" id="SSF55073">
    <property type="entry name" value="Nucleotide cyclase"/>
    <property type="match status" value="1"/>
</dbReference>
<dbReference type="PROSITE" id="PS50887">
    <property type="entry name" value="GGDEF"/>
    <property type="match status" value="1"/>
</dbReference>
<reference evidence="11" key="1">
    <citation type="submission" date="2021-06" db="EMBL/GenBank/DDBJ databases">
        <authorList>
            <person name="Kallberg Y."/>
            <person name="Tangrot J."/>
            <person name="Rosling A."/>
        </authorList>
    </citation>
    <scope>NUCLEOTIDE SEQUENCE</scope>
    <source>
        <strain evidence="11">FL966</strain>
    </source>
</reference>
<dbReference type="Proteomes" id="UP000789759">
    <property type="component" value="Unassembled WGS sequence"/>
</dbReference>
<name>A0A9N9GUH7_9GLOM</name>
<comment type="subcellular location">
    <subcellularLocation>
        <location evidence="2">Cytoplasm</location>
    </subcellularLocation>
    <subcellularLocation>
        <location evidence="1">Nucleus</location>
    </subcellularLocation>
</comment>
<dbReference type="InterPro" id="IPR000253">
    <property type="entry name" value="FHA_dom"/>
</dbReference>
<keyword evidence="7" id="KW-0539">Nucleus</keyword>
<accession>A0A9N9GUH7</accession>
<dbReference type="PANTHER" id="PTHR22796:SF1">
    <property type="entry name" value="VWFA DOMAIN-CONTAINING PROTEIN"/>
    <property type="match status" value="1"/>
</dbReference>
<dbReference type="GO" id="GO:0005634">
    <property type="term" value="C:nucleus"/>
    <property type="evidence" value="ECO:0007669"/>
    <property type="project" value="UniProtKB-SubCell"/>
</dbReference>
<dbReference type="InterPro" id="IPR043128">
    <property type="entry name" value="Rev_trsase/Diguanyl_cyclase"/>
</dbReference>
<dbReference type="InterPro" id="IPR030383">
    <property type="entry name" value="G_VLIG_dom"/>
</dbReference>
<keyword evidence="12" id="KW-1185">Reference proteome</keyword>
<dbReference type="InterPro" id="IPR057365">
    <property type="entry name" value="URGCP"/>
</dbReference>